<evidence type="ECO:0000313" key="1">
    <source>
        <dbReference type="EMBL" id="MBL3655136.1"/>
    </source>
</evidence>
<evidence type="ECO:0008006" key="3">
    <source>
        <dbReference type="Google" id="ProtNLM"/>
    </source>
</evidence>
<reference evidence="1" key="1">
    <citation type="submission" date="2021-01" db="EMBL/GenBank/DDBJ databases">
        <title>Fulvivirga kasyanovii gen. nov., sp nov., a novel member of the phylum Bacteroidetes isolated from seawater in a mussel farm.</title>
        <authorList>
            <person name="Zhao L.-H."/>
            <person name="Wang Z.-J."/>
        </authorList>
    </citation>
    <scope>NUCLEOTIDE SEQUENCE</scope>
    <source>
        <strain evidence="1">2943</strain>
    </source>
</reference>
<sequence length="186" mass="21775">MENKIVFLILFVLITTSSYSQTKEDRYIKLSQFESEEYLANPVKTGNAYLIHHQDKGKVRSLEIKKYKNGQKDGEWLAFLRTIGAFDLVNVTNYKNGLKHGYFFNTDNHVYSEEGYYKKGEKHGAWIKKNYEDVETIETTTYKKGKKHGVYSLIQVINEKSVVLKKEYYKHDKLIKETVNSTLPKL</sequence>
<dbReference type="AlphaFoldDB" id="A0A937JZF4"/>
<evidence type="ECO:0000313" key="2">
    <source>
        <dbReference type="Proteomes" id="UP000659388"/>
    </source>
</evidence>
<dbReference type="RefSeq" id="WP_202242346.1">
    <property type="nucleotide sequence ID" value="NZ_JAESIY010000001.1"/>
</dbReference>
<dbReference type="Gene3D" id="2.20.110.10">
    <property type="entry name" value="Histone H3 K4-specific methyltransferase SET7/9 N-terminal domain"/>
    <property type="match status" value="1"/>
</dbReference>
<protein>
    <recommendedName>
        <fullName evidence="3">MORN repeat variant</fullName>
    </recommendedName>
</protein>
<organism evidence="1 2">
    <name type="scientific">Fulvivirga sediminis</name>
    <dbReference type="NCBI Taxonomy" id="2803949"/>
    <lineage>
        <taxon>Bacteria</taxon>
        <taxon>Pseudomonadati</taxon>
        <taxon>Bacteroidota</taxon>
        <taxon>Cytophagia</taxon>
        <taxon>Cytophagales</taxon>
        <taxon>Fulvivirgaceae</taxon>
        <taxon>Fulvivirga</taxon>
    </lineage>
</organism>
<dbReference type="EMBL" id="JAESIY010000001">
    <property type="protein sequence ID" value="MBL3655136.1"/>
    <property type="molecule type" value="Genomic_DNA"/>
</dbReference>
<proteinExistence type="predicted"/>
<keyword evidence="2" id="KW-1185">Reference proteome</keyword>
<gene>
    <name evidence="1" type="ORF">JL102_03280</name>
</gene>
<dbReference type="Proteomes" id="UP000659388">
    <property type="component" value="Unassembled WGS sequence"/>
</dbReference>
<accession>A0A937JZF4</accession>
<name>A0A937JZF4_9BACT</name>
<dbReference type="SUPFAM" id="SSF82185">
    <property type="entry name" value="Histone H3 K4-specific methyltransferase SET7/9 N-terminal domain"/>
    <property type="match status" value="1"/>
</dbReference>
<comment type="caution">
    <text evidence="1">The sequence shown here is derived from an EMBL/GenBank/DDBJ whole genome shotgun (WGS) entry which is preliminary data.</text>
</comment>